<protein>
    <submittedName>
        <fullName evidence="2">Uncharacterized protein</fullName>
    </submittedName>
</protein>
<dbReference type="EMBL" id="JAGQNX010000082">
    <property type="protein sequence ID" value="MCA9308415.1"/>
    <property type="molecule type" value="Genomic_DNA"/>
</dbReference>
<sequence>MPTSKHTTNSQIDKINLDTHKTHFSKIGIHSKTIFLALLLAITSLSVTVIIYNITNAPNQLSPSLEQALYIGFGFFVLTILFALSLPSWKTTQQFIIYPGAIAIGVFFGVITLGVLQALAIALATLTFMALEMRVVLRTKNMLVKVMPALIFRTTVNAIAFSFGILASYSLMLNSGLDSDFGVTNIITDITSNQIESLIQPHNINPLTPALNTTIQNVVNKLFPNSNIIDTSTLESFRILEQPTQTTITKQLKEQANSRIELLIAPYKKYIAPLIAVALFGSIQLIGIVTGWIIFLTINPIFELAKGFGFLHVKKELIEAEILTF</sequence>
<evidence type="ECO:0000313" key="3">
    <source>
        <dbReference type="Proteomes" id="UP000740557"/>
    </source>
</evidence>
<name>A0A955ECX1_UNCKA</name>
<proteinExistence type="predicted"/>
<gene>
    <name evidence="2" type="ORF">KC980_02805</name>
</gene>
<feature type="transmembrane region" description="Helical" evidence="1">
    <location>
        <begin position="119"/>
        <end position="137"/>
    </location>
</feature>
<evidence type="ECO:0000256" key="1">
    <source>
        <dbReference type="SAM" id="Phobius"/>
    </source>
</evidence>
<feature type="transmembrane region" description="Helical" evidence="1">
    <location>
        <begin position="34"/>
        <end position="55"/>
    </location>
</feature>
<reference evidence="2" key="1">
    <citation type="submission" date="2020-04" db="EMBL/GenBank/DDBJ databases">
        <authorList>
            <person name="Zhang T."/>
        </authorList>
    </citation>
    <scope>NUCLEOTIDE SEQUENCE</scope>
    <source>
        <strain evidence="2">HKST-UBA79</strain>
    </source>
</reference>
<reference evidence="2" key="2">
    <citation type="journal article" date="2021" name="Microbiome">
        <title>Successional dynamics and alternative stable states in a saline activated sludge microbial community over 9 years.</title>
        <authorList>
            <person name="Wang Y."/>
            <person name="Ye J."/>
            <person name="Ju F."/>
            <person name="Liu L."/>
            <person name="Boyd J.A."/>
            <person name="Deng Y."/>
            <person name="Parks D.H."/>
            <person name="Jiang X."/>
            <person name="Yin X."/>
            <person name="Woodcroft B.J."/>
            <person name="Tyson G.W."/>
            <person name="Hugenholtz P."/>
            <person name="Polz M.F."/>
            <person name="Zhang T."/>
        </authorList>
    </citation>
    <scope>NUCLEOTIDE SEQUENCE</scope>
    <source>
        <strain evidence="2">HKST-UBA79</strain>
    </source>
</reference>
<keyword evidence="1" id="KW-1133">Transmembrane helix</keyword>
<keyword evidence="1" id="KW-0472">Membrane</keyword>
<keyword evidence="1" id="KW-0812">Transmembrane</keyword>
<feature type="transmembrane region" description="Helical" evidence="1">
    <location>
        <begin position="67"/>
        <end position="86"/>
    </location>
</feature>
<dbReference type="AlphaFoldDB" id="A0A955ECX1"/>
<feature type="transmembrane region" description="Helical" evidence="1">
    <location>
        <begin position="270"/>
        <end position="296"/>
    </location>
</feature>
<evidence type="ECO:0000313" key="2">
    <source>
        <dbReference type="EMBL" id="MCA9308415.1"/>
    </source>
</evidence>
<dbReference type="Proteomes" id="UP000740557">
    <property type="component" value="Unassembled WGS sequence"/>
</dbReference>
<comment type="caution">
    <text evidence="2">The sequence shown here is derived from an EMBL/GenBank/DDBJ whole genome shotgun (WGS) entry which is preliminary data.</text>
</comment>
<feature type="transmembrane region" description="Helical" evidence="1">
    <location>
        <begin position="149"/>
        <end position="172"/>
    </location>
</feature>
<feature type="transmembrane region" description="Helical" evidence="1">
    <location>
        <begin position="95"/>
        <end position="113"/>
    </location>
</feature>
<accession>A0A955ECX1</accession>
<organism evidence="2 3">
    <name type="scientific">candidate division WWE3 bacterium</name>
    <dbReference type="NCBI Taxonomy" id="2053526"/>
    <lineage>
        <taxon>Bacteria</taxon>
        <taxon>Katanobacteria</taxon>
    </lineage>
</organism>